<keyword evidence="6 9" id="KW-0472">Membrane</keyword>
<evidence type="ECO:0000256" key="2">
    <source>
        <dbReference type="ARBA" id="ARBA00022475"/>
    </source>
</evidence>
<feature type="compositionally biased region" description="Low complexity" evidence="8">
    <location>
        <begin position="11"/>
        <end position="22"/>
    </location>
</feature>
<proteinExistence type="inferred from homology"/>
<keyword evidence="3" id="KW-0808">Transferase</keyword>
<keyword evidence="2" id="KW-1003">Cell membrane</keyword>
<evidence type="ECO:0000256" key="7">
    <source>
        <dbReference type="ARBA" id="ARBA00024033"/>
    </source>
</evidence>
<accession>A0A512D8L6</accession>
<evidence type="ECO:0000256" key="4">
    <source>
        <dbReference type="ARBA" id="ARBA00022692"/>
    </source>
</evidence>
<dbReference type="EMBL" id="BJYY01000001">
    <property type="protein sequence ID" value="GEO32816.1"/>
    <property type="molecule type" value="Genomic_DNA"/>
</dbReference>
<evidence type="ECO:0000256" key="1">
    <source>
        <dbReference type="ARBA" id="ARBA00004651"/>
    </source>
</evidence>
<dbReference type="OrthoDB" id="5175994at2"/>
<comment type="similarity">
    <text evidence="7">Belongs to the glycosyltransferase 87 family.</text>
</comment>
<dbReference type="RefSeq" id="WP_146899483.1">
    <property type="nucleotide sequence ID" value="NZ_BAAARM010000001.1"/>
</dbReference>
<feature type="transmembrane region" description="Helical" evidence="9">
    <location>
        <begin position="295"/>
        <end position="314"/>
    </location>
</feature>
<keyword evidence="5 9" id="KW-1133">Transmembrane helix</keyword>
<feature type="compositionally biased region" description="Basic and acidic residues" evidence="8">
    <location>
        <begin position="1"/>
        <end position="10"/>
    </location>
</feature>
<keyword evidence="4 9" id="KW-0812">Transmembrane</keyword>
<dbReference type="InterPro" id="IPR018584">
    <property type="entry name" value="GT87"/>
</dbReference>
<evidence type="ECO:0000256" key="3">
    <source>
        <dbReference type="ARBA" id="ARBA00022679"/>
    </source>
</evidence>
<dbReference type="GO" id="GO:0005886">
    <property type="term" value="C:plasma membrane"/>
    <property type="evidence" value="ECO:0007669"/>
    <property type="project" value="UniProtKB-SubCell"/>
</dbReference>
<dbReference type="Pfam" id="PF09594">
    <property type="entry name" value="GT87"/>
    <property type="match status" value="1"/>
</dbReference>
<evidence type="ECO:0000256" key="5">
    <source>
        <dbReference type="ARBA" id="ARBA00022989"/>
    </source>
</evidence>
<feature type="transmembrane region" description="Helical" evidence="9">
    <location>
        <begin position="326"/>
        <end position="344"/>
    </location>
</feature>
<evidence type="ECO:0000313" key="11">
    <source>
        <dbReference type="Proteomes" id="UP000321181"/>
    </source>
</evidence>
<dbReference type="Proteomes" id="UP000321181">
    <property type="component" value="Unassembled WGS sequence"/>
</dbReference>
<gene>
    <name evidence="10" type="ORF">CAE01nite_05410</name>
</gene>
<organism evidence="10 11">
    <name type="scientific">Cellulomonas aerilata</name>
    <dbReference type="NCBI Taxonomy" id="515326"/>
    <lineage>
        <taxon>Bacteria</taxon>
        <taxon>Bacillati</taxon>
        <taxon>Actinomycetota</taxon>
        <taxon>Actinomycetes</taxon>
        <taxon>Micrococcales</taxon>
        <taxon>Cellulomonadaceae</taxon>
        <taxon>Cellulomonas</taxon>
    </lineage>
</organism>
<feature type="region of interest" description="Disordered" evidence="8">
    <location>
        <begin position="1"/>
        <end position="50"/>
    </location>
</feature>
<protein>
    <recommendedName>
        <fullName evidence="12">Polyprenol-phosphate-mannose-dependent alpha-(1-2)-phosphatidylinositol mannoside mannosyltransferase</fullName>
    </recommendedName>
</protein>
<feature type="transmembrane region" description="Helical" evidence="9">
    <location>
        <begin position="350"/>
        <end position="378"/>
    </location>
</feature>
<feature type="transmembrane region" description="Helical" evidence="9">
    <location>
        <begin position="127"/>
        <end position="147"/>
    </location>
</feature>
<feature type="transmembrane region" description="Helical" evidence="9">
    <location>
        <begin position="236"/>
        <end position="253"/>
    </location>
</feature>
<evidence type="ECO:0008006" key="12">
    <source>
        <dbReference type="Google" id="ProtNLM"/>
    </source>
</evidence>
<comment type="caution">
    <text evidence="10">The sequence shown here is derived from an EMBL/GenBank/DDBJ whole genome shotgun (WGS) entry which is preliminary data.</text>
</comment>
<reference evidence="10 11" key="1">
    <citation type="submission" date="2019-07" db="EMBL/GenBank/DDBJ databases">
        <title>Whole genome shotgun sequence of Cellulomonas aerilata NBRC 106308.</title>
        <authorList>
            <person name="Hosoyama A."/>
            <person name="Uohara A."/>
            <person name="Ohji S."/>
            <person name="Ichikawa N."/>
        </authorList>
    </citation>
    <scope>NUCLEOTIDE SEQUENCE [LARGE SCALE GENOMIC DNA]</scope>
    <source>
        <strain evidence="10 11">NBRC 106308</strain>
    </source>
</reference>
<keyword evidence="11" id="KW-1185">Reference proteome</keyword>
<sequence>MTRWPPDEARAGGAAAVAGPVGTLARPGGATTRSAPPARPPRPAGRTASSGDLGAAAATVLWPLAVLALVQVALRAALGPANDLEILWRAGRRLLAGGPLYDPEHAFIYPPVAGWVLAPLGALPFRVAVAVVVVVSTAALVAAALLLLRLVGVPARSPVTAGVLLLLAVSRPVDGLLTQGNLDVVLVLGEVVVIACLVTRRDVAAGLVLGAACAVKPTLAPMVLGTLLLGRTRATVVAVASAAGLTLLGFATVRDAGTFVGDVLPLLADGNRAVLHQYDRSLRGAAEILGVPDGVALAARAAVLALAVAVAVVVSRRRRRGPLAALEVMPVLLLGGLLASSFSWPNYSLYLLPLLVAVVLPGALARAWPVWAGVFVLWTADEWPSLQRGETVDAVVALRPTWGWLLLLAGCAWAALRTAAGRPRAAGHDREQHTA</sequence>
<feature type="transmembrane region" description="Helical" evidence="9">
    <location>
        <begin position="53"/>
        <end position="74"/>
    </location>
</feature>
<comment type="subcellular location">
    <subcellularLocation>
        <location evidence="1">Cell membrane</location>
        <topology evidence="1">Multi-pass membrane protein</topology>
    </subcellularLocation>
</comment>
<evidence type="ECO:0000313" key="10">
    <source>
        <dbReference type="EMBL" id="GEO32816.1"/>
    </source>
</evidence>
<evidence type="ECO:0000256" key="9">
    <source>
        <dbReference type="SAM" id="Phobius"/>
    </source>
</evidence>
<dbReference type="GO" id="GO:0016758">
    <property type="term" value="F:hexosyltransferase activity"/>
    <property type="evidence" value="ECO:0007669"/>
    <property type="project" value="InterPro"/>
</dbReference>
<evidence type="ECO:0000256" key="6">
    <source>
        <dbReference type="ARBA" id="ARBA00023136"/>
    </source>
</evidence>
<dbReference type="AlphaFoldDB" id="A0A512D8L6"/>
<name>A0A512D8L6_9CELL</name>
<feature type="transmembrane region" description="Helical" evidence="9">
    <location>
        <begin position="206"/>
        <end position="229"/>
    </location>
</feature>
<evidence type="ECO:0000256" key="8">
    <source>
        <dbReference type="SAM" id="MobiDB-lite"/>
    </source>
</evidence>